<dbReference type="Proteomes" id="UP000035268">
    <property type="component" value="Chromosome"/>
</dbReference>
<organism evidence="2 3">
    <name type="scientific">Kiritimatiella glycovorans</name>
    <dbReference type="NCBI Taxonomy" id="1307763"/>
    <lineage>
        <taxon>Bacteria</taxon>
        <taxon>Pseudomonadati</taxon>
        <taxon>Kiritimatiellota</taxon>
        <taxon>Kiritimatiellia</taxon>
        <taxon>Kiritimatiellales</taxon>
        <taxon>Kiritimatiellaceae</taxon>
        <taxon>Kiritimatiella</taxon>
    </lineage>
</organism>
<evidence type="ECO:0000256" key="1">
    <source>
        <dbReference type="SAM" id="Phobius"/>
    </source>
</evidence>
<sequence>MIHSGTRRVNRAEADREDPRRGVALVIVLGMLSMLILLVVGFAVSMRTDRLVNRTIMEKTRADQLLYAGLVRALRQIGDDTGAGEVYPGHLAWSSGAGEEIFGDDVLDYLPGILHDKLPDDDGWVDFPDDNRCAWLAVNCSGFLDANAVARRSRRSGLSVDEITPPAGADPLFDFAGEPALLAFRDRVEQWKHLYTQTELDTVYAGLESEDRNGKAVPDFLFPFSCAPSDTNTIPVVLDQTDDGVYRYIDGRGRPAEWPRQASWNNNGIPDWVDAHREGLVLPFMDSSRYQNLEMVNLPHTARVYWERMLDESGAYELSGTRPEIPIEPEYDFETLEQTSRMMVDFLAMYNAGRGIENAVPSYHNAEVDTTYFHTDYVASRHDQWHYLRKWPYLQPVPYPTQVRTWAHPVMTTNGVISDTEVQLRATVEYVNPFQRAIDVEELYPYLRIDPGNLYYETTDPNTGSVSGNTNEVSVTFRWQSSGDPGWHDEGVVSPHEAQPETDRIYRWIQNSCRAPTFPEALGGSDSMEPGEVVRIDYEYNVTFSRDNKVVIHPRVLRAFELSGYEYKAGMHYFEYHTRHRERAVWDEGQDSYERLFVANDPRLMWGGERSDDHYVPELDNGDIVTFYPNGGTLEPGTLPGNYDYRAHPGHGGTDVNQSPDSDGTHLLYYPEIDEDPGYPVLDSLSHIGRQPYSNRRHWTSIPLLGPEAVDVGRYFQITNRMPSTRGRININSPYPEVIAAGFLAANTDMSGDPESSTQPLSPASAFEAAELILNQRPAGGYARLVDVWRSASREDWADALGVDNKFEAEEIVMRSLRLFTVRQQLFTIFLAAQSREDESLVAAEARAVAVVWRDPYVTGEDDEVLYPGDAGFDGGRHRIRVLSFTPMEE</sequence>
<keyword evidence="3" id="KW-1185">Reference proteome</keyword>
<dbReference type="STRING" id="1307763.L21SP4_01376"/>
<keyword evidence="1" id="KW-0472">Membrane</keyword>
<keyword evidence="1" id="KW-1133">Transmembrane helix</keyword>
<gene>
    <name evidence="2" type="ORF">L21SP4_01376</name>
</gene>
<reference evidence="3" key="1">
    <citation type="submission" date="2015-02" db="EMBL/GenBank/DDBJ databases">
        <title>Description and complete genome sequence of the first cultured representative of the subdivision 5 of the Verrucomicrobia phylum.</title>
        <authorList>
            <person name="Spring S."/>
            <person name="Bunk B."/>
            <person name="Sproer C."/>
            <person name="Klenk H.-P."/>
        </authorList>
    </citation>
    <scope>NUCLEOTIDE SEQUENCE [LARGE SCALE GENOMIC DNA]</scope>
    <source>
        <strain evidence="3">L21-Fru-AB</strain>
    </source>
</reference>
<accession>A0A0G3EKC2</accession>
<dbReference type="RefSeq" id="WP_052881935.1">
    <property type="nucleotide sequence ID" value="NZ_CP010904.1"/>
</dbReference>
<keyword evidence="1" id="KW-0812">Transmembrane</keyword>
<proteinExistence type="predicted"/>
<dbReference type="AlphaFoldDB" id="A0A0G3EKC2"/>
<dbReference type="KEGG" id="vbl:L21SP4_01376"/>
<feature type="transmembrane region" description="Helical" evidence="1">
    <location>
        <begin position="21"/>
        <end position="44"/>
    </location>
</feature>
<reference evidence="2 3" key="2">
    <citation type="journal article" date="2016" name="ISME J.">
        <title>Characterization of the first cultured representative of Verrucomicrobia subdivision 5 indicates the proposal of a novel phylum.</title>
        <authorList>
            <person name="Spring S."/>
            <person name="Bunk B."/>
            <person name="Sproer C."/>
            <person name="Schumann P."/>
            <person name="Rohde M."/>
            <person name="Tindall B.J."/>
            <person name="Klenk H.P."/>
        </authorList>
    </citation>
    <scope>NUCLEOTIDE SEQUENCE [LARGE SCALE GENOMIC DNA]</scope>
    <source>
        <strain evidence="2 3">L21-Fru-AB</strain>
    </source>
</reference>
<dbReference type="EMBL" id="CP010904">
    <property type="protein sequence ID" value="AKJ64624.1"/>
    <property type="molecule type" value="Genomic_DNA"/>
</dbReference>
<name>A0A0G3EKC2_9BACT</name>
<protein>
    <submittedName>
        <fullName evidence="2">Uncharacterized protein</fullName>
    </submittedName>
</protein>
<evidence type="ECO:0000313" key="2">
    <source>
        <dbReference type="EMBL" id="AKJ64624.1"/>
    </source>
</evidence>
<evidence type="ECO:0000313" key="3">
    <source>
        <dbReference type="Proteomes" id="UP000035268"/>
    </source>
</evidence>